<protein>
    <submittedName>
        <fullName evidence="2">Uncharacterized protein</fullName>
    </submittedName>
</protein>
<feature type="compositionally biased region" description="Basic and acidic residues" evidence="1">
    <location>
        <begin position="203"/>
        <end position="213"/>
    </location>
</feature>
<proteinExistence type="predicted"/>
<dbReference type="AlphaFoldDB" id="A0AA40DZG2"/>
<sequence>MAEGTRHVLECEPSAKKRKLVSVLDMQRSGASTRSPSVVPIPVNLAETFKDAVIDWVIEDSIPFHMIEGPAFRHMLALVSPGLTETLLPKSANTIKAWVEERFAGQADQIRERITANYWTFPSLQNPDPSKRVPVADVLSPEDWHILKEVKAQLEPFEVITKRFEYRKPLFCESFLIDGLPMHRLARVLPRHREKSSLQSRPQHQDERNERTGRLPAYGITKPVFLADPGPAQ</sequence>
<dbReference type="EMBL" id="JAUIRO010000004">
    <property type="protein sequence ID" value="KAK0718671.1"/>
    <property type="molecule type" value="Genomic_DNA"/>
</dbReference>
<feature type="region of interest" description="Disordered" evidence="1">
    <location>
        <begin position="192"/>
        <end position="216"/>
    </location>
</feature>
<keyword evidence="3" id="KW-1185">Reference proteome</keyword>
<reference evidence="2" key="1">
    <citation type="submission" date="2023-06" db="EMBL/GenBank/DDBJ databases">
        <title>Genome-scale phylogeny and comparative genomics of the fungal order Sordariales.</title>
        <authorList>
            <consortium name="Lawrence Berkeley National Laboratory"/>
            <person name="Hensen N."/>
            <person name="Bonometti L."/>
            <person name="Westerberg I."/>
            <person name="Brannstrom I.O."/>
            <person name="Guillou S."/>
            <person name="Cros-Aarteil S."/>
            <person name="Calhoun S."/>
            <person name="Haridas S."/>
            <person name="Kuo A."/>
            <person name="Mondo S."/>
            <person name="Pangilinan J."/>
            <person name="Riley R."/>
            <person name="LaButti K."/>
            <person name="Andreopoulos B."/>
            <person name="Lipzen A."/>
            <person name="Chen C."/>
            <person name="Yanf M."/>
            <person name="Daum C."/>
            <person name="Ng V."/>
            <person name="Clum A."/>
            <person name="Steindorff A."/>
            <person name="Ohm R."/>
            <person name="Martin F."/>
            <person name="Silar P."/>
            <person name="Natvig D."/>
            <person name="Lalanne C."/>
            <person name="Gautier V."/>
            <person name="Ament-velasquez S.L."/>
            <person name="Kruys A."/>
            <person name="Hutchinson M.I."/>
            <person name="Powell A.J."/>
            <person name="Barry K."/>
            <person name="Miller A.N."/>
            <person name="Grigoriev I.V."/>
            <person name="Debuchy R."/>
            <person name="Gladieux P."/>
            <person name="Thoren M.H."/>
            <person name="Johannesson H."/>
        </authorList>
    </citation>
    <scope>NUCLEOTIDE SEQUENCE</scope>
    <source>
        <strain evidence="2">SMH2392-1A</strain>
    </source>
</reference>
<dbReference type="Proteomes" id="UP001172101">
    <property type="component" value="Unassembled WGS sequence"/>
</dbReference>
<dbReference type="RefSeq" id="XP_060297464.1">
    <property type="nucleotide sequence ID" value="XM_060440017.1"/>
</dbReference>
<organism evidence="2 3">
    <name type="scientific">Lasiosphaeria miniovina</name>
    <dbReference type="NCBI Taxonomy" id="1954250"/>
    <lineage>
        <taxon>Eukaryota</taxon>
        <taxon>Fungi</taxon>
        <taxon>Dikarya</taxon>
        <taxon>Ascomycota</taxon>
        <taxon>Pezizomycotina</taxon>
        <taxon>Sordariomycetes</taxon>
        <taxon>Sordariomycetidae</taxon>
        <taxon>Sordariales</taxon>
        <taxon>Lasiosphaeriaceae</taxon>
        <taxon>Lasiosphaeria</taxon>
    </lineage>
</organism>
<evidence type="ECO:0000313" key="3">
    <source>
        <dbReference type="Proteomes" id="UP001172101"/>
    </source>
</evidence>
<evidence type="ECO:0000256" key="1">
    <source>
        <dbReference type="SAM" id="MobiDB-lite"/>
    </source>
</evidence>
<evidence type="ECO:0000313" key="2">
    <source>
        <dbReference type="EMBL" id="KAK0718671.1"/>
    </source>
</evidence>
<accession>A0AA40DZG2</accession>
<name>A0AA40DZG2_9PEZI</name>
<gene>
    <name evidence="2" type="ORF">B0T26DRAFT_676805</name>
</gene>
<dbReference type="GeneID" id="85323287"/>
<comment type="caution">
    <text evidence="2">The sequence shown here is derived from an EMBL/GenBank/DDBJ whole genome shotgun (WGS) entry which is preliminary data.</text>
</comment>
<dbReference type="SUPFAM" id="SSF140996">
    <property type="entry name" value="Hermes dimerisation domain"/>
    <property type="match status" value="1"/>
</dbReference>